<dbReference type="eggNOG" id="COG1131">
    <property type="taxonomic scope" value="Bacteria"/>
</dbReference>
<dbReference type="PROSITE" id="PS50893">
    <property type="entry name" value="ABC_TRANSPORTER_2"/>
    <property type="match status" value="1"/>
</dbReference>
<evidence type="ECO:0000313" key="7">
    <source>
        <dbReference type="Proteomes" id="UP000007939"/>
    </source>
</evidence>
<dbReference type="HOGENOM" id="CLU_000604_1_2_12"/>
<keyword evidence="3" id="KW-0547">Nucleotide-binding</keyword>
<evidence type="ECO:0000313" key="6">
    <source>
        <dbReference type="EMBL" id="AEC02415.1"/>
    </source>
</evidence>
<organism evidence="6 7">
    <name type="scientific">Parasphaerochaeta coccoides (strain ATCC BAA-1237 / DSM 17374 / SPN1)</name>
    <name type="common">Sphaerochaeta coccoides</name>
    <dbReference type="NCBI Taxonomy" id="760011"/>
    <lineage>
        <taxon>Bacteria</taxon>
        <taxon>Pseudomonadati</taxon>
        <taxon>Spirochaetota</taxon>
        <taxon>Spirochaetia</taxon>
        <taxon>Spirochaetales</taxon>
        <taxon>Sphaerochaetaceae</taxon>
        <taxon>Parasphaerochaeta</taxon>
    </lineage>
</organism>
<keyword evidence="7" id="KW-1185">Reference proteome</keyword>
<dbReference type="EMBL" id="CP002659">
    <property type="protein sequence ID" value="AEC02415.1"/>
    <property type="molecule type" value="Genomic_DNA"/>
</dbReference>
<keyword evidence="6" id="KW-0378">Hydrolase</keyword>
<dbReference type="GO" id="GO:0005524">
    <property type="term" value="F:ATP binding"/>
    <property type="evidence" value="ECO:0007669"/>
    <property type="project" value="UniProtKB-KW"/>
</dbReference>
<accession>F4GLM1</accession>
<dbReference type="SMART" id="SM00382">
    <property type="entry name" value="AAA"/>
    <property type="match status" value="1"/>
</dbReference>
<keyword evidence="2" id="KW-0813">Transport</keyword>
<dbReference type="PANTHER" id="PTHR43335:SF8">
    <property type="entry name" value="ABC TRANSPORTER, ATP-BINDING PROTEIN"/>
    <property type="match status" value="1"/>
</dbReference>
<comment type="similarity">
    <text evidence="1">Belongs to the ABC transporter superfamily.</text>
</comment>
<dbReference type="GO" id="GO:0016887">
    <property type="term" value="F:ATP hydrolysis activity"/>
    <property type="evidence" value="ECO:0007669"/>
    <property type="project" value="InterPro"/>
</dbReference>
<reference evidence="7" key="1">
    <citation type="submission" date="2011-04" db="EMBL/GenBank/DDBJ databases">
        <title>The complete genome of Spirochaeta coccoides DSM 17374.</title>
        <authorList>
            <person name="Lucas S."/>
            <person name="Copeland A."/>
            <person name="Lapidus A."/>
            <person name="Bruce D."/>
            <person name="Goodwin L."/>
            <person name="Pitluck S."/>
            <person name="Peters L."/>
            <person name="Kyrpides N."/>
            <person name="Mavromatis K."/>
            <person name="Pagani I."/>
            <person name="Ivanova N."/>
            <person name="Ovchinnikova G."/>
            <person name="Lu M."/>
            <person name="Detter J.C."/>
            <person name="Tapia R."/>
            <person name="Han C."/>
            <person name="Land M."/>
            <person name="Hauser L."/>
            <person name="Markowitz V."/>
            <person name="Cheng J.-F."/>
            <person name="Hugenholtz P."/>
            <person name="Woyke T."/>
            <person name="Wu D."/>
            <person name="Spring S."/>
            <person name="Schroeder M."/>
            <person name="Brambilla E."/>
            <person name="Klenk H.-P."/>
            <person name="Eisen J.A."/>
        </authorList>
    </citation>
    <scope>NUCLEOTIDE SEQUENCE [LARGE SCALE GENOMIC DNA]</scope>
    <source>
        <strain evidence="7">ATCC BAA-1237 / DSM 17374 / SPN1</strain>
    </source>
</reference>
<dbReference type="Gene3D" id="3.40.50.300">
    <property type="entry name" value="P-loop containing nucleotide triphosphate hydrolases"/>
    <property type="match status" value="1"/>
</dbReference>
<sequence>MTHIVSIRNLTKAFGTHEVIRNCTISVNEGEIYGFLGANGAGKTTVLKLIAGLLNPTSGRIEVCGMEHPGNREAILRNIGSLIEVPAFYEHLSATENLEIHLAYMGIQKADIEGTLNRVGLPGTSAQPVSQFSLGMRQRLGIARTIIHKPRLLLLDEPINGLDPMGIRDMRELFSSLAHEDGMTLMISSHILGEIEHIANTVGVIVDGAVVKEVAMDSIKKNYPEGLEDYFFTVMRGREAQ</sequence>
<dbReference type="EC" id="3.6.3.31" evidence="6"/>
<name>F4GLM1_PARC1</name>
<dbReference type="InterPro" id="IPR027417">
    <property type="entry name" value="P-loop_NTPase"/>
</dbReference>
<dbReference type="RefSeq" id="WP_013739810.1">
    <property type="nucleotide sequence ID" value="NC_015436.1"/>
</dbReference>
<dbReference type="InterPro" id="IPR003593">
    <property type="entry name" value="AAA+_ATPase"/>
</dbReference>
<dbReference type="KEGG" id="scc:Spico_1203"/>
<dbReference type="Pfam" id="PF00005">
    <property type="entry name" value="ABC_tran"/>
    <property type="match status" value="1"/>
</dbReference>
<dbReference type="AlphaFoldDB" id="F4GLM1"/>
<proteinExistence type="inferred from homology"/>
<dbReference type="OrthoDB" id="9805538at2"/>
<dbReference type="STRING" id="760011.Spico_1203"/>
<evidence type="ECO:0000256" key="3">
    <source>
        <dbReference type="ARBA" id="ARBA00022741"/>
    </source>
</evidence>
<dbReference type="PROSITE" id="PS00211">
    <property type="entry name" value="ABC_TRANSPORTER_1"/>
    <property type="match status" value="1"/>
</dbReference>
<reference evidence="6 7" key="2">
    <citation type="journal article" date="2012" name="Stand. Genomic Sci.">
        <title>Complete genome sequence of the termite hindgut bacterium Spirochaeta coccoides type strain (SPN1(T)), reclassification in the genus Sphaerochaeta as Sphaerochaeta coccoides comb. nov. and emendations of the family Spirochaetaceae and the genus Sphaerochaeta.</title>
        <authorList>
            <person name="Abt B."/>
            <person name="Han C."/>
            <person name="Scheuner C."/>
            <person name="Lu M."/>
            <person name="Lapidus A."/>
            <person name="Nolan M."/>
            <person name="Lucas S."/>
            <person name="Hammon N."/>
            <person name="Deshpande S."/>
            <person name="Cheng J.F."/>
            <person name="Tapia R."/>
            <person name="Goodwin L.A."/>
            <person name="Pitluck S."/>
            <person name="Liolios K."/>
            <person name="Pagani I."/>
            <person name="Ivanova N."/>
            <person name="Mavromatis K."/>
            <person name="Mikhailova N."/>
            <person name="Huntemann M."/>
            <person name="Pati A."/>
            <person name="Chen A."/>
            <person name="Palaniappan K."/>
            <person name="Land M."/>
            <person name="Hauser L."/>
            <person name="Brambilla E.M."/>
            <person name="Rohde M."/>
            <person name="Spring S."/>
            <person name="Gronow S."/>
            <person name="Goker M."/>
            <person name="Woyke T."/>
            <person name="Bristow J."/>
            <person name="Eisen J.A."/>
            <person name="Markowitz V."/>
            <person name="Hugenholtz P."/>
            <person name="Kyrpides N.C."/>
            <person name="Klenk H.P."/>
            <person name="Detter J.C."/>
        </authorList>
    </citation>
    <scope>NUCLEOTIDE SEQUENCE [LARGE SCALE GENOMIC DNA]</scope>
    <source>
        <strain evidence="7">ATCC BAA-1237 / DSM 17374 / SPN1</strain>
    </source>
</reference>
<evidence type="ECO:0000256" key="1">
    <source>
        <dbReference type="ARBA" id="ARBA00005417"/>
    </source>
</evidence>
<dbReference type="SUPFAM" id="SSF52540">
    <property type="entry name" value="P-loop containing nucleoside triphosphate hydrolases"/>
    <property type="match status" value="1"/>
</dbReference>
<keyword evidence="4" id="KW-0067">ATP-binding</keyword>
<dbReference type="PANTHER" id="PTHR43335">
    <property type="entry name" value="ABC TRANSPORTER, ATP-BINDING PROTEIN"/>
    <property type="match status" value="1"/>
</dbReference>
<dbReference type="InterPro" id="IPR017871">
    <property type="entry name" value="ABC_transporter-like_CS"/>
</dbReference>
<dbReference type="InterPro" id="IPR003439">
    <property type="entry name" value="ABC_transporter-like_ATP-bd"/>
</dbReference>
<evidence type="ECO:0000259" key="5">
    <source>
        <dbReference type="PROSITE" id="PS50893"/>
    </source>
</evidence>
<evidence type="ECO:0000256" key="4">
    <source>
        <dbReference type="ARBA" id="ARBA00022840"/>
    </source>
</evidence>
<gene>
    <name evidence="6" type="ordered locus">Spico_1203</name>
</gene>
<feature type="domain" description="ABC transporter" evidence="5">
    <location>
        <begin position="5"/>
        <end position="232"/>
    </location>
</feature>
<dbReference type="Proteomes" id="UP000007939">
    <property type="component" value="Chromosome"/>
</dbReference>
<protein>
    <submittedName>
        <fullName evidence="6">Polyamine-transporting ATPase</fullName>
        <ecNumber evidence="6">3.6.3.31</ecNumber>
    </submittedName>
</protein>
<evidence type="ECO:0000256" key="2">
    <source>
        <dbReference type="ARBA" id="ARBA00022448"/>
    </source>
</evidence>